<dbReference type="InterPro" id="IPR050312">
    <property type="entry name" value="IolE/XylAMocC-like"/>
</dbReference>
<organism evidence="2">
    <name type="scientific">bioreactor metagenome</name>
    <dbReference type="NCBI Taxonomy" id="1076179"/>
    <lineage>
        <taxon>unclassified sequences</taxon>
        <taxon>metagenomes</taxon>
        <taxon>ecological metagenomes</taxon>
    </lineage>
</organism>
<dbReference type="InterPro" id="IPR036237">
    <property type="entry name" value="Xyl_isomerase-like_sf"/>
</dbReference>
<comment type="caution">
    <text evidence="2">The sequence shown here is derived from an EMBL/GenBank/DDBJ whole genome shotgun (WGS) entry which is preliminary data.</text>
</comment>
<feature type="domain" description="Xylose isomerase-like TIM barrel" evidence="1">
    <location>
        <begin position="19"/>
        <end position="260"/>
    </location>
</feature>
<dbReference type="PANTHER" id="PTHR12110">
    <property type="entry name" value="HYDROXYPYRUVATE ISOMERASE"/>
    <property type="match status" value="1"/>
</dbReference>
<evidence type="ECO:0000313" key="2">
    <source>
        <dbReference type="EMBL" id="MPM86940.1"/>
    </source>
</evidence>
<gene>
    <name evidence="2" type="ORF">SDC9_134033</name>
</gene>
<dbReference type="PANTHER" id="PTHR12110:SF53">
    <property type="entry name" value="BLR5974 PROTEIN"/>
    <property type="match status" value="1"/>
</dbReference>
<accession>A0A645DBU0</accession>
<dbReference type="AlphaFoldDB" id="A0A645DBU0"/>
<protein>
    <recommendedName>
        <fullName evidence="1">Xylose isomerase-like TIM barrel domain-containing protein</fullName>
    </recommendedName>
</protein>
<proteinExistence type="predicted"/>
<sequence>MKLGIFGLPDPKMTFTEEIDYAKASGLSAIEPFPVQEFATPDVVAAKRLKEYAEKQGIDICCFSYAVSVVGEDCRTQIENLKRYADVAAALGSPYLHHTIYPVLSHDFKKMPFKQLLKRAVDSIREVYDYAEQTGVKCIYEDQGYIFNGCERFDALLNEVNRDIGLVADLGNILFVGETPEEFVGHFAPYISHVHVKDYLFKSGNGLYPGEEWYNTRNGDYLRGTVVGHGTVDFEKILKIPLSTGYEGYYSMEYDGLEDAMQASKIGQRNIKRYYEAAKAHKESFCK</sequence>
<dbReference type="EMBL" id="VSSQ01034863">
    <property type="protein sequence ID" value="MPM86940.1"/>
    <property type="molecule type" value="Genomic_DNA"/>
</dbReference>
<dbReference type="SUPFAM" id="SSF51658">
    <property type="entry name" value="Xylose isomerase-like"/>
    <property type="match status" value="1"/>
</dbReference>
<name>A0A645DBU0_9ZZZZ</name>
<evidence type="ECO:0000259" key="1">
    <source>
        <dbReference type="Pfam" id="PF01261"/>
    </source>
</evidence>
<dbReference type="InterPro" id="IPR013022">
    <property type="entry name" value="Xyl_isomerase-like_TIM-brl"/>
</dbReference>
<reference evidence="2" key="1">
    <citation type="submission" date="2019-08" db="EMBL/GenBank/DDBJ databases">
        <authorList>
            <person name="Kucharzyk K."/>
            <person name="Murdoch R.W."/>
            <person name="Higgins S."/>
            <person name="Loffler F."/>
        </authorList>
    </citation>
    <scope>NUCLEOTIDE SEQUENCE</scope>
</reference>
<dbReference type="Pfam" id="PF01261">
    <property type="entry name" value="AP_endonuc_2"/>
    <property type="match status" value="1"/>
</dbReference>
<dbReference type="Gene3D" id="3.20.20.150">
    <property type="entry name" value="Divalent-metal-dependent TIM barrel enzymes"/>
    <property type="match status" value="1"/>
</dbReference>